<proteinExistence type="predicted"/>
<dbReference type="VEuPathDB" id="FungiDB:PV10_02991"/>
<dbReference type="Gene3D" id="3.30.530.20">
    <property type="match status" value="1"/>
</dbReference>
<dbReference type="STRING" id="212818.A0A0D1Y3S5"/>
<organism evidence="1 2">
    <name type="scientific">Exophiala mesophila</name>
    <name type="common">Black yeast-like fungus</name>
    <dbReference type="NCBI Taxonomy" id="212818"/>
    <lineage>
        <taxon>Eukaryota</taxon>
        <taxon>Fungi</taxon>
        <taxon>Dikarya</taxon>
        <taxon>Ascomycota</taxon>
        <taxon>Pezizomycotina</taxon>
        <taxon>Eurotiomycetes</taxon>
        <taxon>Chaetothyriomycetidae</taxon>
        <taxon>Chaetothyriales</taxon>
        <taxon>Herpotrichiellaceae</taxon>
        <taxon>Exophiala</taxon>
    </lineage>
</organism>
<reference evidence="1 2" key="1">
    <citation type="submission" date="2015-01" db="EMBL/GenBank/DDBJ databases">
        <title>The Genome Sequence of Exophiala mesophila CBS40295.</title>
        <authorList>
            <consortium name="The Broad Institute Genomics Platform"/>
            <person name="Cuomo C."/>
            <person name="de Hoog S."/>
            <person name="Gorbushina A."/>
            <person name="Stielow B."/>
            <person name="Teixiera M."/>
            <person name="Abouelleil A."/>
            <person name="Chapman S.B."/>
            <person name="Priest M."/>
            <person name="Young S.K."/>
            <person name="Wortman J."/>
            <person name="Nusbaum C."/>
            <person name="Birren B."/>
        </authorList>
    </citation>
    <scope>NUCLEOTIDE SEQUENCE [LARGE SCALE GENOMIC DNA]</scope>
    <source>
        <strain evidence="1 2">CBS 40295</strain>
    </source>
</reference>
<dbReference type="Pfam" id="PF08982">
    <property type="entry name" value="AtaL"/>
    <property type="match status" value="1"/>
</dbReference>
<evidence type="ECO:0000313" key="2">
    <source>
        <dbReference type="Proteomes" id="UP000054302"/>
    </source>
</evidence>
<dbReference type="HOGENOM" id="CLU_111642_2_0_1"/>
<dbReference type="SUPFAM" id="SSF55961">
    <property type="entry name" value="Bet v1-like"/>
    <property type="match status" value="1"/>
</dbReference>
<dbReference type="GeneID" id="27320836"/>
<name>A0A0D1Y3S5_EXOME</name>
<dbReference type="EMBL" id="KN847521">
    <property type="protein sequence ID" value="KIV95321.1"/>
    <property type="molecule type" value="Genomic_DNA"/>
</dbReference>
<keyword evidence="2" id="KW-1185">Reference proteome</keyword>
<protein>
    <submittedName>
        <fullName evidence="1">Uncharacterized protein</fullName>
    </submittedName>
</protein>
<dbReference type="Proteomes" id="UP000054302">
    <property type="component" value="Unassembled WGS sequence"/>
</dbReference>
<dbReference type="RefSeq" id="XP_016226895.1">
    <property type="nucleotide sequence ID" value="XM_016367377.1"/>
</dbReference>
<dbReference type="OMA" id="FEWRHPD"/>
<dbReference type="InterPro" id="IPR023393">
    <property type="entry name" value="START-like_dom_sf"/>
</dbReference>
<accession>A0A0D1Y3S5</accession>
<sequence>MPPTPANYIAYTAPVNPANASPVLTTSQIWKALEKKVAAGQDFVGGAITATTVLSTSTTPEGNPVTEREVTFREGNRVVHETCISFEPMKVEFIQPDGSKVQNVLSQGPGGEHDLYLSYTFEWLHEGATPDELAVFREKEWKVAIMAVEKTIEVIRAMVKDGKIQ</sequence>
<dbReference type="InterPro" id="IPR015075">
    <property type="entry name" value="AtaL"/>
</dbReference>
<gene>
    <name evidence="1" type="ORF">PV10_02991</name>
</gene>
<dbReference type="OrthoDB" id="2320332at2759"/>
<dbReference type="AlphaFoldDB" id="A0A0D1Y3S5"/>
<evidence type="ECO:0000313" key="1">
    <source>
        <dbReference type="EMBL" id="KIV95321.1"/>
    </source>
</evidence>